<comment type="caution">
    <text evidence="1">The sequence shown here is derived from an EMBL/GenBank/DDBJ whole genome shotgun (WGS) entry which is preliminary data.</text>
</comment>
<name>A0A6B0R5T1_9CETA</name>
<dbReference type="AlphaFoldDB" id="A0A6B0R5T1"/>
<accession>A0A6B0R5T1</accession>
<protein>
    <submittedName>
        <fullName evidence="1">Uncharacterized protein</fullName>
    </submittedName>
</protein>
<dbReference type="EMBL" id="VBQZ03000020">
    <property type="protein sequence ID" value="MXQ84297.1"/>
    <property type="molecule type" value="Genomic_DNA"/>
</dbReference>
<gene>
    <name evidence="1" type="ORF">E5288_WYG014230</name>
</gene>
<keyword evidence="2" id="KW-1185">Reference proteome</keyword>
<evidence type="ECO:0000313" key="1">
    <source>
        <dbReference type="EMBL" id="MXQ84297.1"/>
    </source>
</evidence>
<sequence>MAMYTMLVSVTSLTSTVLDAEMNRLSVLQQDKRLLFDALMPECKRQRTPSLHPFLESLLDMLVSLELGHSIPLLSAFRRLKMSSDKECRKHTNQELQPVIQHILKIITHRGFWFIENHYKLRQDFGRAGSHGIEKGSVESDPRWDVPRRTGLSVNALNVCTGPRTGFEEPHLHFFSLGSYCDPCKKFKSPCLRFVPIQRASSL</sequence>
<proteinExistence type="predicted"/>
<dbReference type="Proteomes" id="UP000322234">
    <property type="component" value="Unassembled WGS sequence"/>
</dbReference>
<organism evidence="1 2">
    <name type="scientific">Bos mutus</name>
    <name type="common">wild yak</name>
    <dbReference type="NCBI Taxonomy" id="72004"/>
    <lineage>
        <taxon>Eukaryota</taxon>
        <taxon>Metazoa</taxon>
        <taxon>Chordata</taxon>
        <taxon>Craniata</taxon>
        <taxon>Vertebrata</taxon>
        <taxon>Euteleostomi</taxon>
        <taxon>Mammalia</taxon>
        <taxon>Eutheria</taxon>
        <taxon>Laurasiatheria</taxon>
        <taxon>Artiodactyla</taxon>
        <taxon>Ruminantia</taxon>
        <taxon>Pecora</taxon>
        <taxon>Bovidae</taxon>
        <taxon>Bovinae</taxon>
        <taxon>Bos</taxon>
    </lineage>
</organism>
<reference evidence="1" key="1">
    <citation type="submission" date="2019-10" db="EMBL/GenBank/DDBJ databases">
        <title>The sequence and de novo assembly of the wild yak genome.</title>
        <authorList>
            <person name="Liu Y."/>
        </authorList>
    </citation>
    <scope>NUCLEOTIDE SEQUENCE [LARGE SCALE GENOMIC DNA]</scope>
    <source>
        <strain evidence="1">WY2019</strain>
    </source>
</reference>
<evidence type="ECO:0000313" key="2">
    <source>
        <dbReference type="Proteomes" id="UP000322234"/>
    </source>
</evidence>